<comment type="similarity">
    <text evidence="1">Belongs to the protein-tyrosine phosphatase family. Non-receptor class myotubularin subfamily.</text>
</comment>
<feature type="active site" description="Phosphocysteine intermediate" evidence="3">
    <location>
        <position position="252"/>
    </location>
</feature>
<evidence type="ECO:0000313" key="6">
    <source>
        <dbReference type="Proteomes" id="UP000038040"/>
    </source>
</evidence>
<dbReference type="PANTHER" id="PTHR10807:SF129">
    <property type="entry name" value="MYOTUBULARIN-RELATED PROTEIN 3"/>
    <property type="match status" value="1"/>
</dbReference>
<dbReference type="AlphaFoldDB" id="A0A0N4UMJ7"/>
<dbReference type="GO" id="GO:0046856">
    <property type="term" value="P:phosphatidylinositol dephosphorylation"/>
    <property type="evidence" value="ECO:0007669"/>
    <property type="project" value="TreeGrafter"/>
</dbReference>
<evidence type="ECO:0000256" key="4">
    <source>
        <dbReference type="PIRSR" id="PIRSR630564-2"/>
    </source>
</evidence>
<dbReference type="InterPro" id="IPR003595">
    <property type="entry name" value="Tyr_Pase_cat"/>
</dbReference>
<evidence type="ECO:0000259" key="5">
    <source>
        <dbReference type="PROSITE" id="PS51339"/>
    </source>
</evidence>
<dbReference type="SUPFAM" id="SSF50729">
    <property type="entry name" value="PH domain-like"/>
    <property type="match status" value="1"/>
</dbReference>
<dbReference type="InterPro" id="IPR030564">
    <property type="entry name" value="Myotubularin"/>
</dbReference>
<feature type="domain" description="Myotubularin phosphatase" evidence="5">
    <location>
        <begin position="42"/>
        <end position="414"/>
    </location>
</feature>
<keyword evidence="2" id="KW-0443">Lipid metabolism</keyword>
<evidence type="ECO:0000256" key="3">
    <source>
        <dbReference type="PIRSR" id="PIRSR630564-1"/>
    </source>
</evidence>
<evidence type="ECO:0000256" key="2">
    <source>
        <dbReference type="ARBA" id="ARBA00023098"/>
    </source>
</evidence>
<dbReference type="InterPro" id="IPR016130">
    <property type="entry name" value="Tyr_Pase_AS"/>
</dbReference>
<protein>
    <submittedName>
        <fullName evidence="7">Phosphatidylinositol-3-phosphatase</fullName>
    </submittedName>
</protein>
<dbReference type="PANTHER" id="PTHR10807">
    <property type="entry name" value="MYOTUBULARIN-RELATED"/>
    <property type="match status" value="1"/>
</dbReference>
<accession>A0A0N4UMJ7</accession>
<name>A0A0N4UMJ7_DRAME</name>
<feature type="binding site" evidence="4">
    <location>
        <begin position="193"/>
        <end position="194"/>
    </location>
    <ligand>
        <name>substrate</name>
    </ligand>
</feature>
<dbReference type="Proteomes" id="UP000038040">
    <property type="component" value="Unplaced"/>
</dbReference>
<dbReference type="InterPro" id="IPR010569">
    <property type="entry name" value="Myotubularin-like_Pase_dom"/>
</dbReference>
<reference evidence="7" key="1">
    <citation type="submission" date="2017-02" db="UniProtKB">
        <authorList>
            <consortium name="WormBaseParasite"/>
        </authorList>
    </citation>
    <scope>IDENTIFICATION</scope>
</reference>
<dbReference type="SMART" id="SM00404">
    <property type="entry name" value="PTPc_motif"/>
    <property type="match status" value="1"/>
</dbReference>
<feature type="binding site" evidence="4">
    <location>
        <begin position="252"/>
        <end position="258"/>
    </location>
    <ligand>
        <name>substrate</name>
    </ligand>
</feature>
<dbReference type="PROSITE" id="PS00383">
    <property type="entry name" value="TYR_PHOSPHATASE_1"/>
    <property type="match status" value="1"/>
</dbReference>
<dbReference type="GO" id="GO:0005737">
    <property type="term" value="C:cytoplasm"/>
    <property type="evidence" value="ECO:0007669"/>
    <property type="project" value="TreeGrafter"/>
</dbReference>
<dbReference type="GO" id="GO:0004438">
    <property type="term" value="F:phosphatidylinositol-3-phosphate phosphatase activity"/>
    <property type="evidence" value="ECO:0007669"/>
    <property type="project" value="TreeGrafter"/>
</dbReference>
<dbReference type="WBParaSite" id="DME_0000907801-mRNA-1">
    <property type="protein sequence ID" value="DME_0000907801-mRNA-1"/>
    <property type="gene ID" value="DME_0000907801"/>
</dbReference>
<evidence type="ECO:0000313" key="7">
    <source>
        <dbReference type="WBParaSite" id="DME_0000907801-mRNA-1"/>
    </source>
</evidence>
<evidence type="ECO:0000256" key="1">
    <source>
        <dbReference type="ARBA" id="ARBA00007471"/>
    </source>
</evidence>
<dbReference type="SUPFAM" id="SSF52799">
    <property type="entry name" value="(Phosphotyrosine protein) phosphatases II"/>
    <property type="match status" value="1"/>
</dbReference>
<dbReference type="Pfam" id="PF06602">
    <property type="entry name" value="Myotub-related"/>
    <property type="match status" value="1"/>
</dbReference>
<dbReference type="GO" id="GO:0106018">
    <property type="term" value="F:phosphatidylinositol-3,5-bisphosphate phosphatase activity"/>
    <property type="evidence" value="ECO:0007669"/>
    <property type="project" value="TreeGrafter"/>
</dbReference>
<dbReference type="InterPro" id="IPR029021">
    <property type="entry name" value="Prot-tyrosine_phosphatase-like"/>
</dbReference>
<sequence>LPGEMLTNYTTTKTGGIYLTNYRVALVERSKKVVANIPILSIDEVHDIGNHFLQINCKSGRIYRYIRNIYSFFLSFVCETYPRRFIVPSDLSDQHLVEAAGARMLYRFPAVVWYSKENETVLIRCSQPWQNFFMYRSQQDEQTLKAMRSRHSEKSVKEDEKQGLIYGKGNSYVSISVADYYSPAEVMFAGLPNIHAVRNNFADLRAIQHKRVLKSYLKKVSCLNSLSFIAFVLQWCSISIKKFLETSVLVHCSDGWDRTAQVTTLAKIIADPYFRTIEGFEFLIRRDWIEFGHKFADRSGLFNNKNEQSPIFLQWLDCVHQILHKFPAAFEFTQEYLVKLALHTYSGLFGTFLFNSLKQKVQIFKEAGDPDMFSIWAYLRANTNLLNVMYIPPPDGKGSLKVDPRGLRLWIEVYGGPSLERFFTAPYESFCKKRWNVLQNSLQMRDLFVFSI</sequence>
<organism evidence="6 7">
    <name type="scientific">Dracunculus medinensis</name>
    <name type="common">Guinea worm</name>
    <dbReference type="NCBI Taxonomy" id="318479"/>
    <lineage>
        <taxon>Eukaryota</taxon>
        <taxon>Metazoa</taxon>
        <taxon>Ecdysozoa</taxon>
        <taxon>Nematoda</taxon>
        <taxon>Chromadorea</taxon>
        <taxon>Rhabditida</taxon>
        <taxon>Spirurina</taxon>
        <taxon>Dracunculoidea</taxon>
        <taxon>Dracunculidae</taxon>
        <taxon>Dracunculus</taxon>
    </lineage>
</organism>
<dbReference type="PROSITE" id="PS51339">
    <property type="entry name" value="PPASE_MYOTUBULARIN"/>
    <property type="match status" value="1"/>
</dbReference>
<proteinExistence type="inferred from homology"/>